<evidence type="ECO:0000313" key="2">
    <source>
        <dbReference type="EMBL" id="KAK8392727.1"/>
    </source>
</evidence>
<feature type="region of interest" description="Disordered" evidence="1">
    <location>
        <begin position="1"/>
        <end position="20"/>
    </location>
</feature>
<dbReference type="Proteomes" id="UP001487740">
    <property type="component" value="Unassembled WGS sequence"/>
</dbReference>
<accession>A0AAW0TY86</accession>
<sequence length="89" mass="9570">MQGAGGTLPPPPAWKSPPQTLAGCYGLHKDTNRELEGHCHHHQPGSHHCRPLQDAMGLHKDVISICQGPTVQCLLGNTAHAAHLRFKTA</sequence>
<reference evidence="2 3" key="1">
    <citation type="submission" date="2023-03" db="EMBL/GenBank/DDBJ databases">
        <title>High-quality genome of Scylla paramamosain provides insights in environmental adaptation.</title>
        <authorList>
            <person name="Zhang L."/>
        </authorList>
    </citation>
    <scope>NUCLEOTIDE SEQUENCE [LARGE SCALE GENOMIC DNA]</scope>
    <source>
        <strain evidence="2">LZ_2023a</strain>
        <tissue evidence="2">Muscle</tissue>
    </source>
</reference>
<organism evidence="2 3">
    <name type="scientific">Scylla paramamosain</name>
    <name type="common">Mud crab</name>
    <dbReference type="NCBI Taxonomy" id="85552"/>
    <lineage>
        <taxon>Eukaryota</taxon>
        <taxon>Metazoa</taxon>
        <taxon>Ecdysozoa</taxon>
        <taxon>Arthropoda</taxon>
        <taxon>Crustacea</taxon>
        <taxon>Multicrustacea</taxon>
        <taxon>Malacostraca</taxon>
        <taxon>Eumalacostraca</taxon>
        <taxon>Eucarida</taxon>
        <taxon>Decapoda</taxon>
        <taxon>Pleocyemata</taxon>
        <taxon>Brachyura</taxon>
        <taxon>Eubrachyura</taxon>
        <taxon>Portunoidea</taxon>
        <taxon>Portunidae</taxon>
        <taxon>Portuninae</taxon>
        <taxon>Scylla</taxon>
    </lineage>
</organism>
<gene>
    <name evidence="2" type="ORF">O3P69_014868</name>
</gene>
<evidence type="ECO:0000313" key="3">
    <source>
        <dbReference type="Proteomes" id="UP001487740"/>
    </source>
</evidence>
<evidence type="ECO:0000256" key="1">
    <source>
        <dbReference type="SAM" id="MobiDB-lite"/>
    </source>
</evidence>
<keyword evidence="3" id="KW-1185">Reference proteome</keyword>
<dbReference type="AlphaFoldDB" id="A0AAW0TY86"/>
<dbReference type="EMBL" id="JARAKH010000022">
    <property type="protein sequence ID" value="KAK8392727.1"/>
    <property type="molecule type" value="Genomic_DNA"/>
</dbReference>
<comment type="caution">
    <text evidence="2">The sequence shown here is derived from an EMBL/GenBank/DDBJ whole genome shotgun (WGS) entry which is preliminary data.</text>
</comment>
<proteinExistence type="predicted"/>
<name>A0AAW0TY86_SCYPA</name>
<protein>
    <submittedName>
        <fullName evidence="2">Uncharacterized protein</fullName>
    </submittedName>
</protein>